<evidence type="ECO:0000313" key="3">
    <source>
        <dbReference type="Proteomes" id="UP000829069"/>
    </source>
</evidence>
<sequence length="212" mass="22275">MTNVAVIGAAGKAGRAIVSEGLHRGFKMKSLVRNPERSDVLSDSDFCDAAQGDTVASAVSGADVVVVAISPVPGDEKSLANAVEEVLTGADKAGVSRMIMVGGAGTLQIHSGALLMESEAFPEAALPTATAHRFALDALRASATDVDWVYISPAAVFLPEGPMTGEYQVGDDMLLLDSEGKSQISYQDFARALMDEVENPKHHRTRFTVAWA</sequence>
<dbReference type="PANTHER" id="PTHR43355:SF2">
    <property type="entry name" value="FLAVIN REDUCTASE (NADPH)"/>
    <property type="match status" value="1"/>
</dbReference>
<dbReference type="PANTHER" id="PTHR43355">
    <property type="entry name" value="FLAVIN REDUCTASE (NADPH)"/>
    <property type="match status" value="1"/>
</dbReference>
<dbReference type="RefSeq" id="WP_241914944.1">
    <property type="nucleotide sequence ID" value="NZ_CP093326.1"/>
</dbReference>
<dbReference type="SUPFAM" id="SSF51735">
    <property type="entry name" value="NAD(P)-binding Rossmann-fold domains"/>
    <property type="match status" value="1"/>
</dbReference>
<name>A0ABY3W9T5_9MICC</name>
<organism evidence="2 3">
    <name type="scientific">Arthrobacter sulfonylureivorans</name>
    <dbReference type="NCBI Taxonomy" id="2486855"/>
    <lineage>
        <taxon>Bacteria</taxon>
        <taxon>Bacillati</taxon>
        <taxon>Actinomycetota</taxon>
        <taxon>Actinomycetes</taxon>
        <taxon>Micrococcales</taxon>
        <taxon>Micrococcaceae</taxon>
        <taxon>Arthrobacter</taxon>
    </lineage>
</organism>
<dbReference type="Pfam" id="PF13460">
    <property type="entry name" value="NAD_binding_10"/>
    <property type="match status" value="1"/>
</dbReference>
<feature type="domain" description="NAD(P)-binding" evidence="1">
    <location>
        <begin position="8"/>
        <end position="200"/>
    </location>
</feature>
<proteinExistence type="predicted"/>
<reference evidence="2 3" key="1">
    <citation type="submission" date="2022-03" db="EMBL/GenBank/DDBJ databases">
        <title>Isotopic signatures of nitrous oxide derived from detoxification processes.</title>
        <authorList>
            <person name="Behrendt U."/>
            <person name="Buchen C."/>
            <person name="Well R."/>
            <person name="Ulrich A."/>
            <person name="Rohe L."/>
            <person name="Kolb S."/>
            <person name="Schloter M."/>
            <person name="Horn M.A."/>
            <person name="Augustin J."/>
        </authorList>
    </citation>
    <scope>NUCLEOTIDE SEQUENCE [LARGE SCALE GENOMIC DNA]</scope>
    <source>
        <strain evidence="2 3">S4-C24</strain>
    </source>
</reference>
<protein>
    <submittedName>
        <fullName evidence="2">NAD(P)H-binding protein</fullName>
    </submittedName>
</protein>
<keyword evidence="3" id="KW-1185">Reference proteome</keyword>
<dbReference type="InterPro" id="IPR036291">
    <property type="entry name" value="NAD(P)-bd_dom_sf"/>
</dbReference>
<evidence type="ECO:0000259" key="1">
    <source>
        <dbReference type="Pfam" id="PF13460"/>
    </source>
</evidence>
<dbReference type="Proteomes" id="UP000829069">
    <property type="component" value="Chromosome"/>
</dbReference>
<dbReference type="Gene3D" id="3.40.50.720">
    <property type="entry name" value="NAD(P)-binding Rossmann-like Domain"/>
    <property type="match status" value="1"/>
</dbReference>
<dbReference type="InterPro" id="IPR051606">
    <property type="entry name" value="Polyketide_Oxido-like"/>
</dbReference>
<evidence type="ECO:0000313" key="2">
    <source>
        <dbReference type="EMBL" id="UNK47113.1"/>
    </source>
</evidence>
<dbReference type="InterPro" id="IPR016040">
    <property type="entry name" value="NAD(P)-bd_dom"/>
</dbReference>
<dbReference type="EMBL" id="CP093326">
    <property type="protein sequence ID" value="UNK47113.1"/>
    <property type="molecule type" value="Genomic_DNA"/>
</dbReference>
<gene>
    <name evidence="2" type="ORF">MNQ99_07155</name>
</gene>
<accession>A0ABY3W9T5</accession>